<evidence type="ECO:0000313" key="4">
    <source>
        <dbReference type="Proteomes" id="UP000643810"/>
    </source>
</evidence>
<dbReference type="InterPro" id="IPR029016">
    <property type="entry name" value="GAF-like_dom_sf"/>
</dbReference>
<dbReference type="SUPFAM" id="SSF89447">
    <property type="entry name" value="AbrB/MazE/MraZ-like"/>
    <property type="match status" value="1"/>
</dbReference>
<dbReference type="Pfam" id="PF04014">
    <property type="entry name" value="MazE_antitoxin"/>
    <property type="match status" value="1"/>
</dbReference>
<reference evidence="3 4" key="1">
    <citation type="submission" date="2020-08" db="EMBL/GenBank/DDBJ databases">
        <title>Genome public.</title>
        <authorList>
            <person name="Liu C."/>
            <person name="Sun Q."/>
        </authorList>
    </citation>
    <scope>NUCLEOTIDE SEQUENCE [LARGE SCALE GENOMIC DNA]</scope>
    <source>
        <strain evidence="3 4">NSJ-9</strain>
    </source>
</reference>
<keyword evidence="4" id="KW-1185">Reference proteome</keyword>
<evidence type="ECO:0000313" key="3">
    <source>
        <dbReference type="EMBL" id="MBC5686523.1"/>
    </source>
</evidence>
<evidence type="ECO:0000256" key="1">
    <source>
        <dbReference type="PROSITE-ProRule" id="PRU01076"/>
    </source>
</evidence>
<accession>A0ABR7GH97</accession>
<evidence type="ECO:0000259" key="2">
    <source>
        <dbReference type="PROSITE" id="PS51740"/>
    </source>
</evidence>
<name>A0ABR7GH97_9FIRM</name>
<sequence length="180" mass="19752">MLMKATGIVRRIDELGRIVVPKEIRRTLRIREGDPLEVYTDREGEIILKKYSPVGELANFAAQYAKVLAETTGKLVCITDMDHVIAAAGNGKKAYENQPITGELESLIAGRQDYHAKKAEDVIPLVDKAQTEYAEQAIAVVNVHGDIMGAVVLLGQDEISSLEITLVRTTAEFLGSIMED</sequence>
<dbReference type="InterPro" id="IPR052731">
    <property type="entry name" value="B_subtilis_Trans_State_Reg"/>
</dbReference>
<dbReference type="PROSITE" id="PS51740">
    <property type="entry name" value="SPOVT_ABRB"/>
    <property type="match status" value="1"/>
</dbReference>
<dbReference type="Pfam" id="PF15714">
    <property type="entry name" value="SpoVT_C"/>
    <property type="match status" value="1"/>
</dbReference>
<organism evidence="3 4">
    <name type="scientific">Roseburia lenta</name>
    <dbReference type="NCBI Taxonomy" id="2763061"/>
    <lineage>
        <taxon>Bacteria</taxon>
        <taxon>Bacillati</taxon>
        <taxon>Bacillota</taxon>
        <taxon>Clostridia</taxon>
        <taxon>Lachnospirales</taxon>
        <taxon>Lachnospiraceae</taxon>
        <taxon>Roseburia</taxon>
    </lineage>
</organism>
<dbReference type="InterPro" id="IPR037914">
    <property type="entry name" value="SpoVT-AbrB_sf"/>
</dbReference>
<dbReference type="SMART" id="SM00966">
    <property type="entry name" value="SpoVT_AbrB"/>
    <property type="match status" value="1"/>
</dbReference>
<dbReference type="PANTHER" id="PTHR36432:SF1">
    <property type="entry name" value="STAGE V SPORULATION PROTEIN T"/>
    <property type="match status" value="1"/>
</dbReference>
<dbReference type="Gene3D" id="2.10.260.10">
    <property type="match status" value="1"/>
</dbReference>
<protein>
    <submittedName>
        <fullName evidence="3">AbrB/MazE/SpoVT family DNA-binding domain-containing protein</fullName>
    </submittedName>
</protein>
<dbReference type="InterPro" id="IPR007159">
    <property type="entry name" value="SpoVT-AbrB_dom"/>
</dbReference>
<dbReference type="Gene3D" id="3.30.450.40">
    <property type="match status" value="1"/>
</dbReference>
<dbReference type="PANTHER" id="PTHR36432">
    <property type="match status" value="1"/>
</dbReference>
<dbReference type="GO" id="GO:0003677">
    <property type="term" value="F:DNA binding"/>
    <property type="evidence" value="ECO:0007669"/>
    <property type="project" value="UniProtKB-KW"/>
</dbReference>
<dbReference type="NCBIfam" id="TIGR01439">
    <property type="entry name" value="lp_hng_hel_AbrB"/>
    <property type="match status" value="1"/>
</dbReference>
<feature type="domain" description="SpoVT-AbrB" evidence="2">
    <location>
        <begin position="7"/>
        <end position="53"/>
    </location>
</feature>
<gene>
    <name evidence="3" type="ORF">H8R94_07920</name>
</gene>
<keyword evidence="1 3" id="KW-0238">DNA-binding</keyword>
<dbReference type="Proteomes" id="UP000643810">
    <property type="component" value="Unassembled WGS sequence"/>
</dbReference>
<dbReference type="EMBL" id="JACOPG010000003">
    <property type="protein sequence ID" value="MBC5686523.1"/>
    <property type="molecule type" value="Genomic_DNA"/>
</dbReference>
<proteinExistence type="predicted"/>
<comment type="caution">
    <text evidence="3">The sequence shown here is derived from an EMBL/GenBank/DDBJ whole genome shotgun (WGS) entry which is preliminary data.</text>
</comment>